<feature type="region of interest" description="Disordered" evidence="1">
    <location>
        <begin position="68"/>
        <end position="103"/>
    </location>
</feature>
<evidence type="ECO:0008006" key="4">
    <source>
        <dbReference type="Google" id="ProtNLM"/>
    </source>
</evidence>
<name>A0ABT7DHB3_9ACTN</name>
<evidence type="ECO:0000313" key="2">
    <source>
        <dbReference type="EMBL" id="MDJ1645224.1"/>
    </source>
</evidence>
<gene>
    <name evidence="2" type="ORF">P5W92_33165</name>
</gene>
<evidence type="ECO:0000313" key="3">
    <source>
        <dbReference type="Proteomes" id="UP001237194"/>
    </source>
</evidence>
<dbReference type="RefSeq" id="WP_283901058.1">
    <property type="nucleotide sequence ID" value="NZ_JARWAF010000020.1"/>
</dbReference>
<sequence length="103" mass="11217">MEKVQEMLGPEGVIALMAAMVVAGAREWRRVQTAREKRRVREQELLAEMVSDVSGGSRDVRVRHDGNAGAWSLMSSGPTAEWKVPAGREAAAGSRTVSAGRRR</sequence>
<keyword evidence="3" id="KW-1185">Reference proteome</keyword>
<organism evidence="2 3">
    <name type="scientific">Streptomyces pakalii</name>
    <dbReference type="NCBI Taxonomy" id="3036494"/>
    <lineage>
        <taxon>Bacteria</taxon>
        <taxon>Bacillati</taxon>
        <taxon>Actinomycetota</taxon>
        <taxon>Actinomycetes</taxon>
        <taxon>Kitasatosporales</taxon>
        <taxon>Streptomycetaceae</taxon>
        <taxon>Streptomyces</taxon>
    </lineage>
</organism>
<evidence type="ECO:0000256" key="1">
    <source>
        <dbReference type="SAM" id="MobiDB-lite"/>
    </source>
</evidence>
<dbReference type="Proteomes" id="UP001237194">
    <property type="component" value="Unassembled WGS sequence"/>
</dbReference>
<reference evidence="2 3" key="1">
    <citation type="submission" date="2023-04" db="EMBL/GenBank/DDBJ databases">
        <title>A novel species of the genus Streptomyces: Streptomyces pakalii sp. nov. isolated from a Mexican soil jungle.</title>
        <authorList>
            <person name="Chavez-Hernandez M.A."/>
            <person name="Ortiz-Alvarez J."/>
            <person name="Villa-Tanaca L."/>
            <person name="Hernandez-Rodriguez C."/>
        </authorList>
    </citation>
    <scope>NUCLEOTIDE SEQUENCE [LARGE SCALE GENOMIC DNA]</scope>
    <source>
        <strain evidence="2 3">ENCB-J15</strain>
    </source>
</reference>
<proteinExistence type="predicted"/>
<comment type="caution">
    <text evidence="2">The sequence shown here is derived from an EMBL/GenBank/DDBJ whole genome shotgun (WGS) entry which is preliminary data.</text>
</comment>
<accession>A0ABT7DHB3</accession>
<dbReference type="EMBL" id="JARWAF010000020">
    <property type="protein sequence ID" value="MDJ1645224.1"/>
    <property type="molecule type" value="Genomic_DNA"/>
</dbReference>
<protein>
    <recommendedName>
        <fullName evidence="4">Secreted protein</fullName>
    </recommendedName>
</protein>